<dbReference type="Gene3D" id="1.10.287.70">
    <property type="match status" value="1"/>
</dbReference>
<keyword evidence="1" id="KW-0472">Membrane</keyword>
<evidence type="ECO:0000256" key="1">
    <source>
        <dbReference type="SAM" id="Phobius"/>
    </source>
</evidence>
<accession>A0A9X2ICQ8</accession>
<sequence>MKKVNKIEGREAMRKRKHRFKTPKNLYLHLMRNTFIGFMLIAVALYIGMFGYHFFERMSWVDSFLNASMILSGMGPAANLTTNAGKIFAGLYALFSGLAFIAIVVIMLSPIIHKFFRTIHLETGKTEN</sequence>
<name>A0A9X2ICQ8_9GAMM</name>
<keyword evidence="1" id="KW-1133">Transmembrane helix</keyword>
<dbReference type="EMBL" id="JAJKBJ010000013">
    <property type="protein sequence ID" value="MCL9684727.1"/>
    <property type="molecule type" value="Genomic_DNA"/>
</dbReference>
<dbReference type="AlphaFoldDB" id="A0A9X2ICQ8"/>
<dbReference type="Proteomes" id="UP001139721">
    <property type="component" value="Unassembled WGS sequence"/>
</dbReference>
<dbReference type="SUPFAM" id="SSF81324">
    <property type="entry name" value="Voltage-gated potassium channels"/>
    <property type="match status" value="1"/>
</dbReference>
<protein>
    <recommendedName>
        <fullName evidence="4">Two pore domain potassium channel family protein</fullName>
    </recommendedName>
</protein>
<dbReference type="RefSeq" id="WP_250421942.1">
    <property type="nucleotide sequence ID" value="NZ_JAJKBJ010000013.1"/>
</dbReference>
<evidence type="ECO:0008006" key="4">
    <source>
        <dbReference type="Google" id="ProtNLM"/>
    </source>
</evidence>
<organism evidence="2 3">
    <name type="scientific">Legionella maioricensis</name>
    <dbReference type="NCBI Taxonomy" id="2896528"/>
    <lineage>
        <taxon>Bacteria</taxon>
        <taxon>Pseudomonadati</taxon>
        <taxon>Pseudomonadota</taxon>
        <taxon>Gammaproteobacteria</taxon>
        <taxon>Legionellales</taxon>
        <taxon>Legionellaceae</taxon>
        <taxon>Legionella</taxon>
    </lineage>
</organism>
<gene>
    <name evidence="2" type="ORF">LOX96_11530</name>
</gene>
<feature type="transmembrane region" description="Helical" evidence="1">
    <location>
        <begin position="87"/>
        <end position="108"/>
    </location>
</feature>
<keyword evidence="1" id="KW-0812">Transmembrane</keyword>
<comment type="caution">
    <text evidence="2">The sequence shown here is derived from an EMBL/GenBank/DDBJ whole genome shotgun (WGS) entry which is preliminary data.</text>
</comment>
<reference evidence="2" key="1">
    <citation type="submission" date="2021-11" db="EMBL/GenBank/DDBJ databases">
        <title>Legionella maioricencis sp. nov., a new species isolated from hot water samples in Mallorca.</title>
        <authorList>
            <person name="Crespi S."/>
            <person name="Drasar V."/>
            <person name="Salva-Serra F."/>
            <person name="Jaen-Luchoro D."/>
            <person name="Pineiro-Iglesias B."/>
            <person name="Aliaga F."/>
            <person name="Fernandez-Juarez V."/>
            <person name="Coll G."/>
            <person name="Moore E.R.B."/>
            <person name="Bennasar-Figueras A."/>
        </authorList>
    </citation>
    <scope>NUCLEOTIDE SEQUENCE</scope>
    <source>
        <strain evidence="2">HCPI-6</strain>
    </source>
</reference>
<evidence type="ECO:0000313" key="3">
    <source>
        <dbReference type="Proteomes" id="UP001139721"/>
    </source>
</evidence>
<keyword evidence="3" id="KW-1185">Reference proteome</keyword>
<feature type="transmembrane region" description="Helical" evidence="1">
    <location>
        <begin position="34"/>
        <end position="55"/>
    </location>
</feature>
<evidence type="ECO:0000313" key="2">
    <source>
        <dbReference type="EMBL" id="MCL9684727.1"/>
    </source>
</evidence>
<proteinExistence type="predicted"/>